<dbReference type="InterPro" id="IPR005471">
    <property type="entry name" value="Tscrpt_reg_IclR_N"/>
</dbReference>
<dbReference type="InterPro" id="IPR050707">
    <property type="entry name" value="HTH_MetabolicPath_Reg"/>
</dbReference>
<dbReference type="Gene3D" id="1.10.10.10">
    <property type="entry name" value="Winged helix-like DNA-binding domain superfamily/Winged helix DNA-binding domain"/>
    <property type="match status" value="1"/>
</dbReference>
<feature type="domain" description="IclR-ED" evidence="5">
    <location>
        <begin position="86"/>
        <end position="270"/>
    </location>
</feature>
<dbReference type="InterPro" id="IPR014757">
    <property type="entry name" value="Tscrpt_reg_IclR_C"/>
</dbReference>
<evidence type="ECO:0000256" key="3">
    <source>
        <dbReference type="ARBA" id="ARBA00023163"/>
    </source>
</evidence>
<dbReference type="RefSeq" id="WP_382403529.1">
    <property type="nucleotide sequence ID" value="NZ_JBHSWH010000001.1"/>
</dbReference>
<dbReference type="SMART" id="SM00346">
    <property type="entry name" value="HTH_ICLR"/>
    <property type="match status" value="1"/>
</dbReference>
<comment type="caution">
    <text evidence="6">The sequence shown here is derived from an EMBL/GenBank/DDBJ whole genome shotgun (WGS) entry which is preliminary data.</text>
</comment>
<feature type="domain" description="HTH iclR-type" evidence="4">
    <location>
        <begin position="22"/>
        <end position="85"/>
    </location>
</feature>
<keyword evidence="1" id="KW-0805">Transcription regulation</keyword>
<dbReference type="PANTHER" id="PTHR30136">
    <property type="entry name" value="HELIX-TURN-HELIX TRANSCRIPTIONAL REGULATOR, ICLR FAMILY"/>
    <property type="match status" value="1"/>
</dbReference>
<accession>A0ABW2AJ47</accession>
<dbReference type="InterPro" id="IPR036388">
    <property type="entry name" value="WH-like_DNA-bd_sf"/>
</dbReference>
<keyword evidence="2" id="KW-0238">DNA-binding</keyword>
<dbReference type="SUPFAM" id="SSF46785">
    <property type="entry name" value="Winged helix' DNA-binding domain"/>
    <property type="match status" value="1"/>
</dbReference>
<dbReference type="Gene3D" id="3.30.450.40">
    <property type="match status" value="1"/>
</dbReference>
<dbReference type="PROSITE" id="PS51078">
    <property type="entry name" value="ICLR_ED"/>
    <property type="match status" value="1"/>
</dbReference>
<evidence type="ECO:0000313" key="6">
    <source>
        <dbReference type="EMBL" id="MFC6706850.1"/>
    </source>
</evidence>
<evidence type="ECO:0000256" key="2">
    <source>
        <dbReference type="ARBA" id="ARBA00023125"/>
    </source>
</evidence>
<organism evidence="6 7">
    <name type="scientific">Flexivirga alba</name>
    <dbReference type="NCBI Taxonomy" id="702742"/>
    <lineage>
        <taxon>Bacteria</taxon>
        <taxon>Bacillati</taxon>
        <taxon>Actinomycetota</taxon>
        <taxon>Actinomycetes</taxon>
        <taxon>Micrococcales</taxon>
        <taxon>Dermacoccaceae</taxon>
        <taxon>Flexivirga</taxon>
    </lineage>
</organism>
<evidence type="ECO:0000259" key="5">
    <source>
        <dbReference type="PROSITE" id="PS51078"/>
    </source>
</evidence>
<dbReference type="InterPro" id="IPR029016">
    <property type="entry name" value="GAF-like_dom_sf"/>
</dbReference>
<protein>
    <submittedName>
        <fullName evidence="6">IclR family transcriptional regulator</fullName>
    </submittedName>
</protein>
<gene>
    <name evidence="6" type="ORF">ACFQDH_16710</name>
</gene>
<dbReference type="SUPFAM" id="SSF55781">
    <property type="entry name" value="GAF domain-like"/>
    <property type="match status" value="1"/>
</dbReference>
<name>A0ABW2AJ47_9MICO</name>
<evidence type="ECO:0000313" key="7">
    <source>
        <dbReference type="Proteomes" id="UP001596298"/>
    </source>
</evidence>
<evidence type="ECO:0000259" key="4">
    <source>
        <dbReference type="PROSITE" id="PS51077"/>
    </source>
</evidence>
<dbReference type="Pfam" id="PF09339">
    <property type="entry name" value="HTH_IclR"/>
    <property type="match status" value="1"/>
</dbReference>
<proteinExistence type="predicted"/>
<dbReference type="PANTHER" id="PTHR30136:SF35">
    <property type="entry name" value="HTH-TYPE TRANSCRIPTIONAL REGULATOR RV1719"/>
    <property type="match status" value="1"/>
</dbReference>
<dbReference type="PROSITE" id="PS51077">
    <property type="entry name" value="HTH_ICLR"/>
    <property type="match status" value="1"/>
</dbReference>
<evidence type="ECO:0000256" key="1">
    <source>
        <dbReference type="ARBA" id="ARBA00023015"/>
    </source>
</evidence>
<dbReference type="Pfam" id="PF01614">
    <property type="entry name" value="IclR_C"/>
    <property type="match status" value="1"/>
</dbReference>
<dbReference type="EMBL" id="JBHSWH010000001">
    <property type="protein sequence ID" value="MFC6706850.1"/>
    <property type="molecule type" value="Genomic_DNA"/>
</dbReference>
<sequence length="271" mass="29298">MPSQVAPDDRLIADGSAPTPSRNMLEKALQLLKALGASPTGGEQAAELARSCEVPLSTAYRLLSDLVDHGFVEIDRQTKRYSLGLEIYALSQSLAQSRGLTGVARPILESLARETGEATLLAARDGGRQIYVHYVPGPHLVSVVGRPGTVGPLHCTAMGKILVAMAPEPVRIELTETVDLSHFGPNCITDRDAFRREILKVRDQGWASADEEHEAGIRAVAVPVLDPDGRGARLAISVAGPSLRVEVTQMYEWLPRLRDAAREIALTMPRE</sequence>
<keyword evidence="3" id="KW-0804">Transcription</keyword>
<keyword evidence="7" id="KW-1185">Reference proteome</keyword>
<dbReference type="InterPro" id="IPR036390">
    <property type="entry name" value="WH_DNA-bd_sf"/>
</dbReference>
<dbReference type="Proteomes" id="UP001596298">
    <property type="component" value="Unassembled WGS sequence"/>
</dbReference>
<reference evidence="7" key="1">
    <citation type="journal article" date="2019" name="Int. J. Syst. Evol. Microbiol.">
        <title>The Global Catalogue of Microorganisms (GCM) 10K type strain sequencing project: providing services to taxonomists for standard genome sequencing and annotation.</title>
        <authorList>
            <consortium name="The Broad Institute Genomics Platform"/>
            <consortium name="The Broad Institute Genome Sequencing Center for Infectious Disease"/>
            <person name="Wu L."/>
            <person name="Ma J."/>
        </authorList>
    </citation>
    <scope>NUCLEOTIDE SEQUENCE [LARGE SCALE GENOMIC DNA]</scope>
    <source>
        <strain evidence="7">CCUG 58127</strain>
    </source>
</reference>